<dbReference type="EMBL" id="OY660873">
    <property type="protein sequence ID" value="CAJ1066407.1"/>
    <property type="molecule type" value="Genomic_DNA"/>
</dbReference>
<protein>
    <submittedName>
        <fullName evidence="2">Uncharacterized protein</fullName>
    </submittedName>
</protein>
<gene>
    <name evidence="2" type="ORF">XNOV1_A029872</name>
</gene>
<organism evidence="2 3">
    <name type="scientific">Xyrichtys novacula</name>
    <name type="common">Pearly razorfish</name>
    <name type="synonym">Hemipteronotus novacula</name>
    <dbReference type="NCBI Taxonomy" id="13765"/>
    <lineage>
        <taxon>Eukaryota</taxon>
        <taxon>Metazoa</taxon>
        <taxon>Chordata</taxon>
        <taxon>Craniata</taxon>
        <taxon>Vertebrata</taxon>
        <taxon>Euteleostomi</taxon>
        <taxon>Actinopterygii</taxon>
        <taxon>Neopterygii</taxon>
        <taxon>Teleostei</taxon>
        <taxon>Neoteleostei</taxon>
        <taxon>Acanthomorphata</taxon>
        <taxon>Eupercaria</taxon>
        <taxon>Labriformes</taxon>
        <taxon>Labridae</taxon>
        <taxon>Xyrichtys</taxon>
    </lineage>
</organism>
<feature type="chain" id="PRO_5043314769" evidence="1">
    <location>
        <begin position="17"/>
        <end position="106"/>
    </location>
</feature>
<accession>A0AAV1G1S4</accession>
<evidence type="ECO:0000256" key="1">
    <source>
        <dbReference type="SAM" id="SignalP"/>
    </source>
</evidence>
<dbReference type="Proteomes" id="UP001178508">
    <property type="component" value="Chromosome 10"/>
</dbReference>
<sequence>MTAIPVAAFFVSICLSSVNMVSLSAVKYPMNRLKTEISVIKTQIDKFQTQQQIISQTDKSIIPKFNRQSLRETLCSKLLMFVIQVDYAHTQMVNMSIADISFPPKS</sequence>
<dbReference type="AlphaFoldDB" id="A0AAV1G1S4"/>
<proteinExistence type="predicted"/>
<reference evidence="2" key="1">
    <citation type="submission" date="2023-08" db="EMBL/GenBank/DDBJ databases">
        <authorList>
            <person name="Alioto T."/>
            <person name="Alioto T."/>
            <person name="Gomez Garrido J."/>
        </authorList>
    </citation>
    <scope>NUCLEOTIDE SEQUENCE</scope>
</reference>
<evidence type="ECO:0000313" key="2">
    <source>
        <dbReference type="EMBL" id="CAJ1066407.1"/>
    </source>
</evidence>
<name>A0AAV1G1S4_XYRNO</name>
<keyword evidence="3" id="KW-1185">Reference proteome</keyword>
<evidence type="ECO:0000313" key="3">
    <source>
        <dbReference type="Proteomes" id="UP001178508"/>
    </source>
</evidence>
<keyword evidence="1" id="KW-0732">Signal</keyword>
<feature type="signal peptide" evidence="1">
    <location>
        <begin position="1"/>
        <end position="16"/>
    </location>
</feature>